<dbReference type="Gene3D" id="1.20.1560.10">
    <property type="entry name" value="ABC transporter type 1, transmembrane domain"/>
    <property type="match status" value="1"/>
</dbReference>
<dbReference type="CDD" id="cd03254">
    <property type="entry name" value="ABCC_Glucan_exporter_like"/>
    <property type="match status" value="1"/>
</dbReference>
<keyword evidence="5" id="KW-0547">Nucleotide-binding</keyword>
<dbReference type="eggNOG" id="COG1132">
    <property type="taxonomic scope" value="Bacteria"/>
</dbReference>
<keyword evidence="6 12" id="KW-0067">ATP-binding</keyword>
<dbReference type="GO" id="GO:0015421">
    <property type="term" value="F:ABC-type oligopeptide transporter activity"/>
    <property type="evidence" value="ECO:0007669"/>
    <property type="project" value="TreeGrafter"/>
</dbReference>
<dbReference type="EC" id="3.6.3.-" evidence="12"/>
<evidence type="ECO:0000313" key="13">
    <source>
        <dbReference type="Proteomes" id="UP000001845"/>
    </source>
</evidence>
<protein>
    <submittedName>
        <fullName evidence="12">Multidrug/protein/lipid ABC exporter, ATP-binding/permease protein MsbA</fullName>
        <ecNumber evidence="12">3.6.3.-</ecNumber>
    </submittedName>
</protein>
<dbReference type="Proteomes" id="UP000001845">
    <property type="component" value="Chromosome"/>
</dbReference>
<reference evidence="12 13" key="3">
    <citation type="journal article" date="2011" name="J. Bacteriol.">
        <title>Genome sequences of Mycoplasma alligatoris A21JP2T and Mycoplasma crocodyli MP145T.</title>
        <authorList>
            <person name="Brown D.R."/>
            <person name="Farmerie W.G."/>
            <person name="May M."/>
            <person name="Benders G.A."/>
            <person name="Durkin A.S."/>
            <person name="Hlavinka K."/>
            <person name="Hostetler J."/>
            <person name="Jackson J."/>
            <person name="Johnson J."/>
            <person name="Miller R.H."/>
            <person name="Paralanov V."/>
            <person name="Radune D."/>
            <person name="Szczypinski B."/>
            <person name="Glass J.I."/>
        </authorList>
    </citation>
    <scope>NUCLEOTIDE SEQUENCE [LARGE SCALE GENOMIC DNA]</scope>
    <source>
        <strain evidence="13">ATCC 51981 / MP145</strain>
    </source>
</reference>
<evidence type="ECO:0000256" key="5">
    <source>
        <dbReference type="ARBA" id="ARBA00022741"/>
    </source>
</evidence>
<dbReference type="InterPro" id="IPR039421">
    <property type="entry name" value="Type_1_exporter"/>
</dbReference>
<dbReference type="SUPFAM" id="SSF52540">
    <property type="entry name" value="P-loop containing nucleoside triphosphate hydrolases"/>
    <property type="match status" value="1"/>
</dbReference>
<dbReference type="AlphaFoldDB" id="D5E566"/>
<keyword evidence="13" id="KW-1185">Reference proteome</keyword>
<dbReference type="InterPro" id="IPR011527">
    <property type="entry name" value="ABC1_TM_dom"/>
</dbReference>
<sequence>MNKKKKHDLGFSSKETFKNIISYLKHDSKKLYLGIFFSFCHSIFYVIGSFLIGYIFQQYFANYIASSSKSDFNVKSFSIWLVILGLVFIAYGFFRYFDAYMYIKVSYQTSSRMRKEAMHKLIKMPISYYDKQKAGNLISTLINDINNVSNTMYNTINQFFSSIFNVLLSIIAMMFVASFITLIVVPLALFLFFISLIVIKKAQPYFVKVQNLFGDLNAFVEENLANTKVMNAFDQQDNIFNEFKKITRGIKLTSFKADAIARSSEPWFGITSGIANLCVAVLAVSFYIYKIPVGGIGGLGTNPDGTATSGLIVTFISLNWNFMGPFQNLLNINFSFQMGLASSSRVFKILNLDTKKPHVEDITIDKIDGLIEFKNVSFKYDINSKKYQLYNASFVAKPGQTVAIVGPTGAGKTTIINLLGKFYDYNSGSIKIDGYELRNIKTNNLREHMSVVLQDTFMFNDTIENNIKLGDKNATKEDVERAANLSNAIHFIKTLPNGFQTQIENNGQNLSQGQRQLIAIARAVLANKSILILDEATSNIDSSTEEIIQASLLKIMESKTSFVIAHRLSTIKTADLIIVVNNGEIIEIGTHKNLIQLDGFYSNLYNSQFK</sequence>
<dbReference type="InterPro" id="IPR027417">
    <property type="entry name" value="P-loop_NTPase"/>
</dbReference>
<proteinExistence type="inferred from homology"/>
<feature type="transmembrane region" description="Helical" evidence="9">
    <location>
        <begin position="31"/>
        <end position="57"/>
    </location>
</feature>
<dbReference type="InterPro" id="IPR036640">
    <property type="entry name" value="ABC1_TM_sf"/>
</dbReference>
<feature type="transmembrane region" description="Helical" evidence="9">
    <location>
        <begin position="77"/>
        <end position="94"/>
    </location>
</feature>
<dbReference type="SUPFAM" id="SSF90123">
    <property type="entry name" value="ABC transporter transmembrane region"/>
    <property type="match status" value="1"/>
</dbReference>
<gene>
    <name evidence="12" type="primary">msbA_1</name>
    <name evidence="12" type="ordered locus">MCRO_0257</name>
</gene>
<organism evidence="12 13">
    <name type="scientific">Mycoplasma crocodyli (strain ATCC 51981 / MP145)</name>
    <dbReference type="NCBI Taxonomy" id="512564"/>
    <lineage>
        <taxon>Bacteria</taxon>
        <taxon>Bacillati</taxon>
        <taxon>Mycoplasmatota</taxon>
        <taxon>Mollicutes</taxon>
        <taxon>Mycoplasmataceae</taxon>
        <taxon>Mycoplasma</taxon>
    </lineage>
</organism>
<feature type="domain" description="ABC transmembrane type-1" evidence="11">
    <location>
        <begin position="33"/>
        <end position="338"/>
    </location>
</feature>
<dbReference type="GO" id="GO:0005524">
    <property type="term" value="F:ATP binding"/>
    <property type="evidence" value="ECO:0007669"/>
    <property type="project" value="UniProtKB-KW"/>
</dbReference>
<accession>D5E566</accession>
<evidence type="ECO:0000259" key="11">
    <source>
        <dbReference type="PROSITE" id="PS50929"/>
    </source>
</evidence>
<dbReference type="HOGENOM" id="CLU_000604_84_3_14"/>
<dbReference type="InterPro" id="IPR003439">
    <property type="entry name" value="ABC_transporter-like_ATP-bd"/>
</dbReference>
<reference key="2">
    <citation type="submission" date="2010-03" db="EMBL/GenBank/DDBJ databases">
        <authorList>
            <person name="Ma Z."/>
            <person name="Wang X."/>
            <person name="Liu H."/>
        </authorList>
    </citation>
    <scope>NUCLEOTIDE SEQUENCE</scope>
    <source>
        <strain>MP145</strain>
    </source>
</reference>
<evidence type="ECO:0000259" key="10">
    <source>
        <dbReference type="PROSITE" id="PS50893"/>
    </source>
</evidence>
<dbReference type="SMART" id="SM00382">
    <property type="entry name" value="AAA"/>
    <property type="match status" value="1"/>
</dbReference>
<evidence type="ECO:0000256" key="8">
    <source>
        <dbReference type="ARBA" id="ARBA00023136"/>
    </source>
</evidence>
<dbReference type="PANTHER" id="PTHR43394">
    <property type="entry name" value="ATP-DEPENDENT PERMEASE MDL1, MITOCHONDRIAL"/>
    <property type="match status" value="1"/>
</dbReference>
<dbReference type="Gene3D" id="3.40.50.300">
    <property type="entry name" value="P-loop containing nucleotide triphosphate hydrolases"/>
    <property type="match status" value="1"/>
</dbReference>
<dbReference type="InterPro" id="IPR017871">
    <property type="entry name" value="ABC_transporter-like_CS"/>
</dbReference>
<feature type="transmembrane region" description="Helical" evidence="9">
    <location>
        <begin position="267"/>
        <end position="289"/>
    </location>
</feature>
<dbReference type="GO" id="GO:0016887">
    <property type="term" value="F:ATP hydrolysis activity"/>
    <property type="evidence" value="ECO:0007669"/>
    <property type="project" value="InterPro"/>
</dbReference>
<keyword evidence="7 9" id="KW-1133">Transmembrane helix</keyword>
<dbReference type="FunFam" id="3.40.50.300:FF:000287">
    <property type="entry name" value="Multidrug ABC transporter ATP-binding protein"/>
    <property type="match status" value="1"/>
</dbReference>
<keyword evidence="12" id="KW-0378">Hydrolase</keyword>
<dbReference type="Pfam" id="PF00664">
    <property type="entry name" value="ABC_membrane"/>
    <property type="match status" value="1"/>
</dbReference>
<dbReference type="EMBL" id="CP001991">
    <property type="protein sequence ID" value="ADE19983.1"/>
    <property type="molecule type" value="Genomic_DNA"/>
</dbReference>
<dbReference type="PROSITE" id="PS00211">
    <property type="entry name" value="ABC_TRANSPORTER_1"/>
    <property type="match status" value="1"/>
</dbReference>
<dbReference type="PROSITE" id="PS50893">
    <property type="entry name" value="ABC_TRANSPORTER_2"/>
    <property type="match status" value="1"/>
</dbReference>
<dbReference type="InterPro" id="IPR003593">
    <property type="entry name" value="AAA+_ATPase"/>
</dbReference>
<evidence type="ECO:0000256" key="9">
    <source>
        <dbReference type="SAM" id="Phobius"/>
    </source>
</evidence>
<dbReference type="PANTHER" id="PTHR43394:SF1">
    <property type="entry name" value="ATP-BINDING CASSETTE SUB-FAMILY B MEMBER 10, MITOCHONDRIAL"/>
    <property type="match status" value="1"/>
</dbReference>
<comment type="subcellular location">
    <subcellularLocation>
        <location evidence="1">Cell membrane</location>
        <topology evidence="1">Multi-pass membrane protein</topology>
    </subcellularLocation>
</comment>
<evidence type="ECO:0000256" key="3">
    <source>
        <dbReference type="ARBA" id="ARBA00022448"/>
    </source>
</evidence>
<dbReference type="STRING" id="512564.MCRO_0257"/>
<dbReference type="PROSITE" id="PS50929">
    <property type="entry name" value="ABC_TM1F"/>
    <property type="match status" value="1"/>
</dbReference>
<keyword evidence="4 9" id="KW-0812">Transmembrane</keyword>
<dbReference type="CDD" id="cd18547">
    <property type="entry name" value="ABC_6TM_Tm288_like"/>
    <property type="match status" value="1"/>
</dbReference>
<dbReference type="KEGG" id="mcd:MCRO_0257"/>
<dbReference type="Pfam" id="PF00005">
    <property type="entry name" value="ABC_tran"/>
    <property type="match status" value="1"/>
</dbReference>
<feature type="domain" description="ABC transporter" evidence="10">
    <location>
        <begin position="371"/>
        <end position="607"/>
    </location>
</feature>
<feature type="transmembrane region" description="Helical" evidence="9">
    <location>
        <begin position="166"/>
        <end position="199"/>
    </location>
</feature>
<dbReference type="RefSeq" id="WP_013054759.1">
    <property type="nucleotide sequence ID" value="NC_014014.1"/>
</dbReference>
<keyword evidence="3" id="KW-0813">Transport</keyword>
<keyword evidence="8 9" id="KW-0472">Membrane</keyword>
<evidence type="ECO:0000313" key="12">
    <source>
        <dbReference type="EMBL" id="ADE19983.1"/>
    </source>
</evidence>
<comment type="similarity">
    <text evidence="2">Belongs to the ABC transporter superfamily.</text>
</comment>
<evidence type="ECO:0000256" key="6">
    <source>
        <dbReference type="ARBA" id="ARBA00022840"/>
    </source>
</evidence>
<dbReference type="GO" id="GO:0005886">
    <property type="term" value="C:plasma membrane"/>
    <property type="evidence" value="ECO:0007669"/>
    <property type="project" value="UniProtKB-SubCell"/>
</dbReference>
<dbReference type="OrthoDB" id="383768at2"/>
<reference evidence="13" key="1">
    <citation type="submission" date="2010-03" db="EMBL/GenBank/DDBJ databases">
        <title>The complete genome of Mycoplasma crocodyli MP145.</title>
        <authorList>
            <person name="Glass J.I."/>
            <person name="Durkin A.S."/>
            <person name="Hostetler J."/>
            <person name="Jackson J."/>
            <person name="Johnson J."/>
            <person name="May M.A."/>
            <person name="Paralanov V."/>
            <person name="Radune D."/>
            <person name="Szczypinski B."/>
            <person name="Brown D.R."/>
        </authorList>
    </citation>
    <scope>NUCLEOTIDE SEQUENCE [LARGE SCALE GENOMIC DNA]</scope>
    <source>
        <strain evidence="13">ATCC 51981 / MP145</strain>
    </source>
</reference>
<evidence type="ECO:0000256" key="7">
    <source>
        <dbReference type="ARBA" id="ARBA00022989"/>
    </source>
</evidence>
<evidence type="ECO:0000256" key="2">
    <source>
        <dbReference type="ARBA" id="ARBA00005417"/>
    </source>
</evidence>
<evidence type="ECO:0000256" key="1">
    <source>
        <dbReference type="ARBA" id="ARBA00004651"/>
    </source>
</evidence>
<evidence type="ECO:0000256" key="4">
    <source>
        <dbReference type="ARBA" id="ARBA00022692"/>
    </source>
</evidence>
<name>D5E566_MYCCM</name>